<sequence length="101" mass="11539">MKVNFNAIFFQQELKATTGIIIRNYEGLVMGSCTYPLGRTRDPTTTEANACLQAIIFGEEMRFRDLVVEALGRKMKWHTLSQHEGTVSLARSTGWKRCLRK</sequence>
<proteinExistence type="predicted"/>
<organism evidence="2 3">
    <name type="scientific">Gossypium trilobum</name>
    <dbReference type="NCBI Taxonomy" id="34281"/>
    <lineage>
        <taxon>Eukaryota</taxon>
        <taxon>Viridiplantae</taxon>
        <taxon>Streptophyta</taxon>
        <taxon>Embryophyta</taxon>
        <taxon>Tracheophyta</taxon>
        <taxon>Spermatophyta</taxon>
        <taxon>Magnoliopsida</taxon>
        <taxon>eudicotyledons</taxon>
        <taxon>Gunneridae</taxon>
        <taxon>Pentapetalae</taxon>
        <taxon>rosids</taxon>
        <taxon>malvids</taxon>
        <taxon>Malvales</taxon>
        <taxon>Malvaceae</taxon>
        <taxon>Malvoideae</taxon>
        <taxon>Gossypium</taxon>
    </lineage>
</organism>
<dbReference type="AlphaFoldDB" id="A0A7J9FSV1"/>
<gene>
    <name evidence="2" type="ORF">Gotri_026130</name>
</gene>
<name>A0A7J9FSV1_9ROSI</name>
<dbReference type="GO" id="GO:0003676">
    <property type="term" value="F:nucleic acid binding"/>
    <property type="evidence" value="ECO:0007669"/>
    <property type="project" value="InterPro"/>
</dbReference>
<feature type="domain" description="RNase H type-1" evidence="1">
    <location>
        <begin position="4"/>
        <end position="69"/>
    </location>
</feature>
<dbReference type="Pfam" id="PF13456">
    <property type="entry name" value="RVT_3"/>
    <property type="match status" value="1"/>
</dbReference>
<protein>
    <recommendedName>
        <fullName evidence="1">RNase H type-1 domain-containing protein</fullName>
    </recommendedName>
</protein>
<accession>A0A7J9FSV1</accession>
<reference evidence="2 3" key="1">
    <citation type="journal article" date="2019" name="Genome Biol. Evol.">
        <title>Insights into the evolution of the New World diploid cottons (Gossypium, subgenus Houzingenia) based on genome sequencing.</title>
        <authorList>
            <person name="Grover C.E."/>
            <person name="Arick M.A. 2nd"/>
            <person name="Thrash A."/>
            <person name="Conover J.L."/>
            <person name="Sanders W.S."/>
            <person name="Peterson D.G."/>
            <person name="Frelichowski J.E."/>
            <person name="Scheffler J.A."/>
            <person name="Scheffler B.E."/>
            <person name="Wendel J.F."/>
        </authorList>
    </citation>
    <scope>NUCLEOTIDE SEQUENCE [LARGE SCALE GENOMIC DNA]</scope>
    <source>
        <strain evidence="2">8</strain>
        <tissue evidence="2">Leaf</tissue>
    </source>
</reference>
<comment type="caution">
    <text evidence="2">The sequence shown here is derived from an EMBL/GenBank/DDBJ whole genome shotgun (WGS) entry which is preliminary data.</text>
</comment>
<dbReference type="GO" id="GO:0004523">
    <property type="term" value="F:RNA-DNA hybrid ribonuclease activity"/>
    <property type="evidence" value="ECO:0007669"/>
    <property type="project" value="InterPro"/>
</dbReference>
<evidence type="ECO:0000313" key="3">
    <source>
        <dbReference type="Proteomes" id="UP000593568"/>
    </source>
</evidence>
<keyword evidence="3" id="KW-1185">Reference proteome</keyword>
<evidence type="ECO:0000313" key="2">
    <source>
        <dbReference type="EMBL" id="MBA0788387.1"/>
    </source>
</evidence>
<dbReference type="InterPro" id="IPR002156">
    <property type="entry name" value="RNaseH_domain"/>
</dbReference>
<dbReference type="EMBL" id="JABEZW010227673">
    <property type="protein sequence ID" value="MBA0788387.1"/>
    <property type="molecule type" value="Genomic_DNA"/>
</dbReference>
<evidence type="ECO:0000259" key="1">
    <source>
        <dbReference type="Pfam" id="PF13456"/>
    </source>
</evidence>
<dbReference type="Proteomes" id="UP000593568">
    <property type="component" value="Unassembled WGS sequence"/>
</dbReference>